<evidence type="ECO:0000313" key="1">
    <source>
        <dbReference type="EMBL" id="BAO19085.1"/>
    </source>
</evidence>
<proteinExistence type="predicted"/>
<keyword evidence="1" id="KW-0614">Plasmid</keyword>
<sequence length="180" mass="20344">MYCRLSSSGQFGLTLDSPLGFFNHRLEHLRAVSVELTARGERSDRMQNMGELDTLNTSWKKNPRLVEHFPPVRCDVGHLATWDESQPEGSMRLQFRVGREVADHHAPPQIAKDKHPSFTRCLASEPLRVLMRERPPDEVTEMVVGIVVLRIAFANHGLNSPAPLQGQKNIVRTSFLRDPG</sequence>
<name>V5YND0_9BURK</name>
<dbReference type="EMBL" id="AB853026">
    <property type="protein sequence ID" value="BAO19085.1"/>
    <property type="molecule type" value="Genomic_DNA"/>
</dbReference>
<protein>
    <submittedName>
        <fullName evidence="1">Uncharacterized protein</fullName>
    </submittedName>
</protein>
<dbReference type="AlphaFoldDB" id="V5YND0"/>
<organism evidence="1">
    <name type="scientific">Burkholderia sp. M701</name>
    <dbReference type="NCBI Taxonomy" id="326454"/>
    <lineage>
        <taxon>Bacteria</taxon>
        <taxon>Pseudomonadati</taxon>
        <taxon>Pseudomonadota</taxon>
        <taxon>Betaproteobacteria</taxon>
        <taxon>Burkholderiales</taxon>
        <taxon>Burkholderiaceae</taxon>
        <taxon>Burkholderia</taxon>
    </lineage>
</organism>
<geneLocation type="plasmid" evidence="1">
    <name>pM7012</name>
</geneLocation>
<reference evidence="1" key="1">
    <citation type="journal article" date="2014" name="Microbiology">
        <title>A 2,4-dichlorophenoxyacetic acid degradation plasmid pM7012 discloses distribution of an unclassified megaplasmid group across bacterial species.</title>
        <authorList>
            <person name="Sakai Y."/>
            <person name="Ogawa N."/>
            <person name="Shimomura Y."/>
            <person name="Fujii T."/>
        </authorList>
    </citation>
    <scope>NUCLEOTIDE SEQUENCE</scope>
    <source>
        <strain evidence="1">M701</strain>
    </source>
</reference>
<reference evidence="1" key="2">
    <citation type="submission" date="2024-06" db="EMBL/GenBank/DDBJ databases">
        <authorList>
            <person name="Sakai Y."/>
            <person name="Fujii T."/>
        </authorList>
    </citation>
    <scope>NUCLEOTIDE SEQUENCE</scope>
    <source>
        <strain evidence="1">M701</strain>
        <plasmid evidence="1">pM7012</plasmid>
    </source>
</reference>
<accession>V5YND0</accession>